<name>A0ABR6CQN5_9BACI</name>
<evidence type="ECO:0000259" key="6">
    <source>
        <dbReference type="Pfam" id="PF00920"/>
    </source>
</evidence>
<gene>
    <name evidence="8" type="ORF">HNP81_002639</name>
</gene>
<dbReference type="Pfam" id="PF24877">
    <property type="entry name" value="ILV_EDD_C"/>
    <property type="match status" value="1"/>
</dbReference>
<dbReference type="RefSeq" id="WP_182502860.1">
    <property type="nucleotide sequence ID" value="NZ_JACJHX010000007.1"/>
</dbReference>
<organism evidence="8 9">
    <name type="scientific">Peribacillus huizhouensis</name>
    <dbReference type="NCBI Taxonomy" id="1501239"/>
    <lineage>
        <taxon>Bacteria</taxon>
        <taxon>Bacillati</taxon>
        <taxon>Bacillota</taxon>
        <taxon>Bacilli</taxon>
        <taxon>Bacillales</taxon>
        <taxon>Bacillaceae</taxon>
        <taxon>Peribacillus</taxon>
    </lineage>
</organism>
<dbReference type="Gene3D" id="3.50.30.80">
    <property type="entry name" value="IlvD/EDD C-terminal domain-like"/>
    <property type="match status" value="1"/>
</dbReference>
<evidence type="ECO:0000256" key="5">
    <source>
        <dbReference type="ARBA" id="ARBA00023304"/>
    </source>
</evidence>
<evidence type="ECO:0000259" key="7">
    <source>
        <dbReference type="Pfam" id="PF24877"/>
    </source>
</evidence>
<evidence type="ECO:0000256" key="2">
    <source>
        <dbReference type="ARBA" id="ARBA00022714"/>
    </source>
</evidence>
<feature type="domain" description="Dihydroxy-acid/6-phosphogluconate dehydratase N-terminal" evidence="6">
    <location>
        <begin position="66"/>
        <end position="166"/>
    </location>
</feature>
<evidence type="ECO:0000256" key="4">
    <source>
        <dbReference type="ARBA" id="ARBA00023239"/>
    </source>
</evidence>
<dbReference type="InterPro" id="IPR000581">
    <property type="entry name" value="ILV_EDD_N"/>
</dbReference>
<dbReference type="Proteomes" id="UP000626697">
    <property type="component" value="Unassembled WGS sequence"/>
</dbReference>
<comment type="similarity">
    <text evidence="1">Belongs to the IlvD/Edd family.</text>
</comment>
<feature type="domain" description="Dihydroxy-acid/6-phosphogluconate dehydratase N-terminal" evidence="6">
    <location>
        <begin position="242"/>
        <end position="435"/>
    </location>
</feature>
<reference evidence="8 9" key="1">
    <citation type="submission" date="2020-08" db="EMBL/GenBank/DDBJ databases">
        <title>Genomic Encyclopedia of Type Strains, Phase IV (KMG-IV): sequencing the most valuable type-strain genomes for metagenomic binning, comparative biology and taxonomic classification.</title>
        <authorList>
            <person name="Goeker M."/>
        </authorList>
    </citation>
    <scope>NUCLEOTIDE SEQUENCE [LARGE SCALE GENOMIC DNA]</scope>
    <source>
        <strain evidence="8 9">DSM 105481</strain>
    </source>
</reference>
<proteinExistence type="inferred from homology"/>
<sequence length="743" mass="82320">MTYLYPLIDNDVNPYRDNVQGKANEPITVAGLLDRAKLTLGSTYEGGKPDWTLEEIYLRLERNAPRIAIIGGSSDHPAHIMDYQTSARAAIRIWQNGGVPFYFSTPVMCDGTAQSNQGMSYSLQSRNAVAQMVVNQIEAHSYHGAFVIQGCDKQPLGVVSALAHVDRVRRDRGEAPFFATFAPAHVLEGGSIPDDVIKELEALAKKAESEGAADIAVDLRDTMAYILQCSSNTAFQGVFERAYERGILTKEQHKYFEMRLAVATCDGQGGVCAFNGTGNSSRHLVAGMGLVHPAVELLTDPPTQRQINAVLDSFALMINDEKYGVANIVAANIKNAIRIHSASGGSTNLMMHIVAGMLYAGYKFSLWDLDRIHHEHPIPDLFDYSLTEGRDIYSLAMQCCSGTSRGMETLFYELLENGVPMDQDAPTVAAKTWKERLVITRSLQAVHVKENPVILSTPRRAFSGVDVLQGNFFESAVVKISGMQTPQLEQFDDKLAFVLYFENEEEANRSLLDTSLLSQIKEQKLFSHELLLATLKYNNEQEWLRLKDASYDELFDVMSEEGILKIAVIIVGQGPVAFGMPEMFTPMQYINANRVMKKLAAIISDGRYSGVTYGAAIGHMTPEAYEDGGIGFLETGDVVHLQLRGRRIDFVNPEKLQKGEVVHDFSDSVKEERRQIVKDRKQRMKSRQKMVAASNRMYGHTDAAKGVVPLAVLEDAVLDYEQDVILQSENSGIKQGAHSKSRV</sequence>
<keyword evidence="5" id="KW-0100">Branched-chain amino acid biosynthesis</keyword>
<dbReference type="InterPro" id="IPR042096">
    <property type="entry name" value="Dihydro-acid_dehy_C"/>
</dbReference>
<dbReference type="SUPFAM" id="SSF52016">
    <property type="entry name" value="LeuD/IlvD-like"/>
    <property type="match status" value="1"/>
</dbReference>
<keyword evidence="5" id="KW-0028">Amino-acid biosynthesis</keyword>
<comment type="caution">
    <text evidence="8">The sequence shown here is derived from an EMBL/GenBank/DDBJ whole genome shotgun (WGS) entry which is preliminary data.</text>
</comment>
<evidence type="ECO:0000256" key="1">
    <source>
        <dbReference type="ARBA" id="ARBA00006486"/>
    </source>
</evidence>
<keyword evidence="3" id="KW-0411">Iron-sulfur</keyword>
<keyword evidence="4" id="KW-0456">Lyase</keyword>
<keyword evidence="2" id="KW-0408">Iron</keyword>
<dbReference type="InterPro" id="IPR037237">
    <property type="entry name" value="IlvD/EDD_N"/>
</dbReference>
<dbReference type="PANTHER" id="PTHR43661">
    <property type="entry name" value="D-XYLONATE DEHYDRATASE"/>
    <property type="match status" value="1"/>
</dbReference>
<feature type="domain" description="Dihydroxy-acid/6-phosphogluconate dehydratase C-terminal" evidence="7">
    <location>
        <begin position="566"/>
        <end position="660"/>
    </location>
</feature>
<dbReference type="InterPro" id="IPR056740">
    <property type="entry name" value="ILV_EDD_C"/>
</dbReference>
<keyword evidence="2" id="KW-0479">Metal-binding</keyword>
<evidence type="ECO:0000256" key="3">
    <source>
        <dbReference type="ARBA" id="ARBA00023014"/>
    </source>
</evidence>
<accession>A0ABR6CQN5</accession>
<evidence type="ECO:0000313" key="8">
    <source>
        <dbReference type="EMBL" id="MBA9027349.1"/>
    </source>
</evidence>
<keyword evidence="9" id="KW-1185">Reference proteome</keyword>
<dbReference type="EMBL" id="JACJHX010000007">
    <property type="protein sequence ID" value="MBA9027349.1"/>
    <property type="molecule type" value="Genomic_DNA"/>
</dbReference>
<protein>
    <submittedName>
        <fullName evidence="8">Dihydroxyacid dehydratase/phosphogluconate dehydratase</fullName>
    </submittedName>
</protein>
<evidence type="ECO:0000313" key="9">
    <source>
        <dbReference type="Proteomes" id="UP000626697"/>
    </source>
</evidence>
<keyword evidence="2" id="KW-0001">2Fe-2S</keyword>
<dbReference type="PANTHER" id="PTHR43661:SF3">
    <property type="entry name" value="D-XYLONATE DEHYDRATASE YAGF-RELATED"/>
    <property type="match status" value="1"/>
</dbReference>
<dbReference type="Pfam" id="PF00920">
    <property type="entry name" value="ILVD_EDD_N"/>
    <property type="match status" value="2"/>
</dbReference>
<dbReference type="SUPFAM" id="SSF143975">
    <property type="entry name" value="IlvD/EDD N-terminal domain-like"/>
    <property type="match status" value="1"/>
</dbReference>